<evidence type="ECO:0000313" key="1">
    <source>
        <dbReference type="EMBL" id="QRC99912.1"/>
    </source>
</evidence>
<dbReference type="OrthoDB" id="2906425at2759"/>
<accession>A0A7U2I5B1</accession>
<dbReference type="Proteomes" id="UP000663193">
    <property type="component" value="Chromosome 10"/>
</dbReference>
<reference evidence="2" key="1">
    <citation type="journal article" date="2021" name="BMC Genomics">
        <title>Chromosome-level genome assembly and manually-curated proteome of model necrotroph Parastagonospora nodorum Sn15 reveals a genome-wide trove of candidate effector homologs, and redundancy of virulence-related functions within an accessory chromosome.</title>
        <authorList>
            <person name="Bertazzoni S."/>
            <person name="Jones D.A.B."/>
            <person name="Phan H.T."/>
            <person name="Tan K.-C."/>
            <person name="Hane J.K."/>
        </authorList>
    </citation>
    <scope>NUCLEOTIDE SEQUENCE [LARGE SCALE GENOMIC DNA]</scope>
    <source>
        <strain evidence="2">SN15 / ATCC MYA-4574 / FGSC 10173)</strain>
    </source>
</reference>
<dbReference type="VEuPathDB" id="FungiDB:JI435_437720"/>
<evidence type="ECO:0008006" key="3">
    <source>
        <dbReference type="Google" id="ProtNLM"/>
    </source>
</evidence>
<protein>
    <recommendedName>
        <fullName evidence="3">Aminoglycoside phosphotransferase domain-containing protein</fullName>
    </recommendedName>
</protein>
<organism evidence="1 2">
    <name type="scientific">Phaeosphaeria nodorum (strain SN15 / ATCC MYA-4574 / FGSC 10173)</name>
    <name type="common">Glume blotch fungus</name>
    <name type="synonym">Parastagonospora nodorum</name>
    <dbReference type="NCBI Taxonomy" id="321614"/>
    <lineage>
        <taxon>Eukaryota</taxon>
        <taxon>Fungi</taxon>
        <taxon>Dikarya</taxon>
        <taxon>Ascomycota</taxon>
        <taxon>Pezizomycotina</taxon>
        <taxon>Dothideomycetes</taxon>
        <taxon>Pleosporomycetidae</taxon>
        <taxon>Pleosporales</taxon>
        <taxon>Pleosporineae</taxon>
        <taxon>Phaeosphaeriaceae</taxon>
        <taxon>Parastagonospora</taxon>
    </lineage>
</organism>
<dbReference type="AlphaFoldDB" id="A0A7U2I5B1"/>
<evidence type="ECO:0000313" key="2">
    <source>
        <dbReference type="Proteomes" id="UP000663193"/>
    </source>
</evidence>
<dbReference type="EMBL" id="CP069032">
    <property type="protein sequence ID" value="QRC99912.1"/>
    <property type="molecule type" value="Genomic_DNA"/>
</dbReference>
<name>A0A7U2I5B1_PHANO</name>
<keyword evidence="2" id="KW-1185">Reference proteome</keyword>
<proteinExistence type="predicted"/>
<sequence length="99" mass="11285">MVMASNLRNIEQPGLKWEEELFSCEPIWTTEPAIEIIKALAVRHLKLENEVPDVSFFAEGAFNKLYTIECTQGRYIFRVSLPVAPRVKTKSEVATLAFI</sequence>
<gene>
    <name evidence="1" type="ORF">JI435_437720</name>
</gene>